<dbReference type="Proteomes" id="UP000789375">
    <property type="component" value="Unassembled WGS sequence"/>
</dbReference>
<dbReference type="EMBL" id="CAJVPP010001105">
    <property type="protein sequence ID" value="CAG8534341.1"/>
    <property type="molecule type" value="Genomic_DNA"/>
</dbReference>
<organism evidence="2 3">
    <name type="scientific">Funneliformis mosseae</name>
    <name type="common">Endomycorrhizal fungus</name>
    <name type="synonym">Glomus mosseae</name>
    <dbReference type="NCBI Taxonomy" id="27381"/>
    <lineage>
        <taxon>Eukaryota</taxon>
        <taxon>Fungi</taxon>
        <taxon>Fungi incertae sedis</taxon>
        <taxon>Mucoromycota</taxon>
        <taxon>Glomeromycotina</taxon>
        <taxon>Glomeromycetes</taxon>
        <taxon>Glomerales</taxon>
        <taxon>Glomeraceae</taxon>
        <taxon>Funneliformis</taxon>
    </lineage>
</organism>
<reference evidence="2" key="1">
    <citation type="submission" date="2021-06" db="EMBL/GenBank/DDBJ databases">
        <authorList>
            <person name="Kallberg Y."/>
            <person name="Tangrot J."/>
            <person name="Rosling A."/>
        </authorList>
    </citation>
    <scope>NUCLEOTIDE SEQUENCE</scope>
    <source>
        <strain evidence="2">87-6 pot B 2015</strain>
    </source>
</reference>
<keyword evidence="3" id="KW-1185">Reference proteome</keyword>
<accession>A0A9N9AL87</accession>
<feature type="non-terminal residue" evidence="2">
    <location>
        <position position="1"/>
    </location>
</feature>
<protein>
    <submittedName>
        <fullName evidence="2">12208_t:CDS:1</fullName>
    </submittedName>
</protein>
<proteinExistence type="predicted"/>
<evidence type="ECO:0000313" key="2">
    <source>
        <dbReference type="EMBL" id="CAG8534341.1"/>
    </source>
</evidence>
<comment type="caution">
    <text evidence="2">The sequence shown here is derived from an EMBL/GenBank/DDBJ whole genome shotgun (WGS) entry which is preliminary data.</text>
</comment>
<name>A0A9N9AL87_FUNMO</name>
<gene>
    <name evidence="2" type="ORF">FMOSSE_LOCUS5664</name>
</gene>
<dbReference type="AlphaFoldDB" id="A0A9N9AL87"/>
<evidence type="ECO:0000313" key="3">
    <source>
        <dbReference type="Proteomes" id="UP000789375"/>
    </source>
</evidence>
<feature type="compositionally biased region" description="Basic and acidic residues" evidence="1">
    <location>
        <begin position="1"/>
        <end position="21"/>
    </location>
</feature>
<evidence type="ECO:0000256" key="1">
    <source>
        <dbReference type="SAM" id="MobiDB-lite"/>
    </source>
</evidence>
<sequence length="60" mass="7219">VMEDMGNREERSQKEQEHSQENRFMVFHSTGLHSTMATKSFKFQDYFYTRAPSNTQRLDK</sequence>
<feature type="region of interest" description="Disordered" evidence="1">
    <location>
        <begin position="1"/>
        <end position="22"/>
    </location>
</feature>